<sequence length="56" mass="6396">MQRMGFKNVASLKTGIRGWNDFEQPLYNTEGNQVDIDDADEILASKIRDDQRRPAA</sequence>
<dbReference type="InterPro" id="IPR001763">
    <property type="entry name" value="Rhodanese-like_dom"/>
</dbReference>
<protein>
    <recommendedName>
        <fullName evidence="1">Rhodanese domain-containing protein</fullName>
    </recommendedName>
</protein>
<dbReference type="InterPro" id="IPR036873">
    <property type="entry name" value="Rhodanese-like_dom_sf"/>
</dbReference>
<accession>D2XIT3</accession>
<dbReference type="AlphaFoldDB" id="D2XIT3"/>
<dbReference type="PROSITE" id="PS50206">
    <property type="entry name" value="RHODANESE_3"/>
    <property type="match status" value="1"/>
</dbReference>
<evidence type="ECO:0000259" key="1">
    <source>
        <dbReference type="PROSITE" id="PS50206"/>
    </source>
</evidence>
<dbReference type="SUPFAM" id="SSF52821">
    <property type="entry name" value="Rhodanese/Cell cycle control phosphatase"/>
    <property type="match status" value="1"/>
</dbReference>
<name>D2XIT3_9BACT</name>
<evidence type="ECO:0000313" key="2">
    <source>
        <dbReference type="EMBL" id="ADB12542.1"/>
    </source>
</evidence>
<organism evidence="2">
    <name type="scientific">uncultured bacterium 9F08</name>
    <dbReference type="NCBI Taxonomy" id="697051"/>
    <lineage>
        <taxon>Bacteria</taxon>
        <taxon>environmental samples</taxon>
    </lineage>
</organism>
<reference evidence="2" key="2">
    <citation type="journal article" date="2010" name="J. Microbiol.">
        <title>Metagenomic assessment of a sulfur-oxidizing enrichment culture derived from marine sediment.</title>
        <authorList>
            <person name="Jung M.Y."/>
            <person name="Pham V."/>
            <person name="Park S.J."/>
            <person name="Kim S.J."/>
            <person name="Chae J.C."/>
            <person name="Roh Y."/>
            <person name="Rhee S.K."/>
        </authorList>
    </citation>
    <scope>NUCLEOTIDE SEQUENCE</scope>
</reference>
<feature type="domain" description="Rhodanese" evidence="1">
    <location>
        <begin position="1"/>
        <end position="28"/>
    </location>
</feature>
<proteinExistence type="predicted"/>
<reference evidence="2" key="1">
    <citation type="submission" date="2009-11" db="EMBL/GenBank/DDBJ databases">
        <authorList>
            <person name="Rhee S.-K."/>
            <person name="Park S.-J."/>
        </authorList>
    </citation>
    <scope>NUCLEOTIDE SEQUENCE</scope>
</reference>
<dbReference type="EMBL" id="GU177851">
    <property type="protein sequence ID" value="ADB12542.1"/>
    <property type="molecule type" value="Genomic_DNA"/>
</dbReference>